<dbReference type="Proteomes" id="UP000694941">
    <property type="component" value="Unplaced"/>
</dbReference>
<dbReference type="InterPro" id="IPR019331">
    <property type="entry name" value="FAM192A/Fyv6_N"/>
</dbReference>
<feature type="domain" description="FAM192A/Fyv6 N-terminal" evidence="4">
    <location>
        <begin position="55"/>
        <end position="95"/>
    </location>
</feature>
<proteinExistence type="predicted"/>
<feature type="compositionally biased region" description="Polar residues" evidence="3">
    <location>
        <begin position="158"/>
        <end position="167"/>
    </location>
</feature>
<organism evidence="5 6">
    <name type="scientific">Limulus polyphemus</name>
    <name type="common">Atlantic horseshoe crab</name>
    <dbReference type="NCBI Taxonomy" id="6850"/>
    <lineage>
        <taxon>Eukaryota</taxon>
        <taxon>Metazoa</taxon>
        <taxon>Ecdysozoa</taxon>
        <taxon>Arthropoda</taxon>
        <taxon>Chelicerata</taxon>
        <taxon>Merostomata</taxon>
        <taxon>Xiphosura</taxon>
        <taxon>Limulidae</taxon>
        <taxon>Limulus</taxon>
    </lineage>
</organism>
<feature type="domain" description="FAM192A/Fyv6 N-terminal" evidence="4">
    <location>
        <begin position="20"/>
        <end position="47"/>
    </location>
</feature>
<keyword evidence="5" id="KW-1185">Reference proteome</keyword>
<name>A0ABM1TIJ0_LIMPO</name>
<dbReference type="GeneID" id="106471396"/>
<protein>
    <submittedName>
        <fullName evidence="6">Protein FAM192A-like</fullName>
    </submittedName>
</protein>
<keyword evidence="2" id="KW-0539">Nucleus</keyword>
<evidence type="ECO:0000256" key="2">
    <source>
        <dbReference type="ARBA" id="ARBA00023242"/>
    </source>
</evidence>
<gene>
    <name evidence="6" type="primary">LOC106471396</name>
</gene>
<feature type="region of interest" description="Disordered" evidence="3">
    <location>
        <begin position="26"/>
        <end position="49"/>
    </location>
</feature>
<evidence type="ECO:0000313" key="5">
    <source>
        <dbReference type="Proteomes" id="UP000694941"/>
    </source>
</evidence>
<reference evidence="6" key="1">
    <citation type="submission" date="2025-08" db="UniProtKB">
        <authorList>
            <consortium name="RefSeq"/>
        </authorList>
    </citation>
    <scope>IDENTIFICATION</scope>
    <source>
        <tissue evidence="6">Muscle</tissue>
    </source>
</reference>
<evidence type="ECO:0000256" key="3">
    <source>
        <dbReference type="SAM" id="MobiDB-lite"/>
    </source>
</evidence>
<dbReference type="InterPro" id="IPR039845">
    <property type="entry name" value="FAM192A"/>
</dbReference>
<dbReference type="PANTHER" id="PTHR13495:SF0">
    <property type="entry name" value="PSME3-INTERACTING PROTEIN"/>
    <property type="match status" value="1"/>
</dbReference>
<feature type="compositionally biased region" description="Basic and acidic residues" evidence="3">
    <location>
        <begin position="27"/>
        <end position="44"/>
    </location>
</feature>
<feature type="region of interest" description="Disordered" evidence="3">
    <location>
        <begin position="140"/>
        <end position="197"/>
    </location>
</feature>
<comment type="subcellular location">
    <subcellularLocation>
        <location evidence="1">Nucleus</location>
    </subcellularLocation>
</comment>
<dbReference type="RefSeq" id="XP_022255696.1">
    <property type="nucleotide sequence ID" value="XM_022399988.1"/>
</dbReference>
<evidence type="ECO:0000313" key="6">
    <source>
        <dbReference type="RefSeq" id="XP_022255696.1"/>
    </source>
</evidence>
<evidence type="ECO:0000259" key="4">
    <source>
        <dbReference type="Pfam" id="PF10187"/>
    </source>
</evidence>
<dbReference type="Pfam" id="PF10187">
    <property type="entry name" value="FAM192A_Fyv6_N"/>
    <property type="match status" value="2"/>
</dbReference>
<feature type="compositionally biased region" description="Low complexity" evidence="3">
    <location>
        <begin position="172"/>
        <end position="183"/>
    </location>
</feature>
<evidence type="ECO:0000256" key="1">
    <source>
        <dbReference type="ARBA" id="ARBA00004123"/>
    </source>
</evidence>
<dbReference type="PANTHER" id="PTHR13495">
    <property type="entry name" value="NEFA-INTERACTING NUCLEAR PROTEIN NIP30"/>
    <property type="match status" value="1"/>
</dbReference>
<sequence length="261" mass="28771">MSFSDTTSNDASSVAQFKSFVSEAELEERRRVRQEEWEKVRRPDQPLASPHFFTENLIRGLDDDEVAFLDLVDKTKMEMESKISEEDKREIEEYREAVATLSGESSIPKLLEPQRKKTATLCQGQSSSKKSQLSLLSTAIKRKSSEPGLQEEKKQKMNKINSGNQSELPDPSTSNNNSNQASQDRLETDKSGIDSNFEGVRNKASGLMCIGVLPGVGVYSDSSDSEDSSSSDTEDGLDLLAPNLLGRAKLKICGNTVKAVP</sequence>
<accession>A0ABM1TIJ0</accession>